<sequence length="188" mass="22197">MGDYIAFRGKVIIKEEYKELVEMINNGDWNLAANKYLFLKKYLVIKRSTLIPFSKEIIQIRCNEVNSMTKEGELDLQVNYGDWNTDSTYFTNLKGLEWTFITCLKNYADTDHNDQTPIRAFMDIVLSEVVNEIIKIEKYDPEYDVPIEYEFEKPKVKSNENPFFRWLFAGRNRKDTSGTKSKKIVKVF</sequence>
<protein>
    <recommendedName>
        <fullName evidence="3">Group-specific protein</fullName>
    </recommendedName>
</protein>
<proteinExistence type="predicted"/>
<evidence type="ECO:0008006" key="3">
    <source>
        <dbReference type="Google" id="ProtNLM"/>
    </source>
</evidence>
<organism evidence="1 2">
    <name type="scientific">Bacillus cereus</name>
    <dbReference type="NCBI Taxonomy" id="1396"/>
    <lineage>
        <taxon>Bacteria</taxon>
        <taxon>Bacillati</taxon>
        <taxon>Bacillota</taxon>
        <taxon>Bacilli</taxon>
        <taxon>Bacillales</taxon>
        <taxon>Bacillaceae</taxon>
        <taxon>Bacillus</taxon>
        <taxon>Bacillus cereus group</taxon>
    </lineage>
</organism>
<dbReference type="EMBL" id="WBPB01000074">
    <property type="protein sequence ID" value="KAB2491125.1"/>
    <property type="molecule type" value="Genomic_DNA"/>
</dbReference>
<name>A0AB34D1W5_BACCE</name>
<reference evidence="1 2" key="1">
    <citation type="submission" date="2019-10" db="EMBL/GenBank/DDBJ databases">
        <title>Bacillus from the desert of Cuatro Cinegas, Coahuila.</title>
        <authorList>
            <person name="Olmedo-Alvarez G."/>
            <person name="Saldana S."/>
            <person name="Barcelo D."/>
        </authorList>
    </citation>
    <scope>NUCLEOTIDE SEQUENCE [LARGE SCALE GENOMIC DNA]</scope>
    <source>
        <strain evidence="1 2">CH101a_3T</strain>
    </source>
</reference>
<accession>A0AB34D1W5</accession>
<evidence type="ECO:0000313" key="1">
    <source>
        <dbReference type="EMBL" id="KAB2491125.1"/>
    </source>
</evidence>
<dbReference type="RefSeq" id="WP_151640133.1">
    <property type="nucleotide sequence ID" value="NZ_WBPB01000074.1"/>
</dbReference>
<dbReference type="Proteomes" id="UP000477920">
    <property type="component" value="Unassembled WGS sequence"/>
</dbReference>
<gene>
    <name evidence="1" type="ORF">F8158_27885</name>
</gene>
<evidence type="ECO:0000313" key="2">
    <source>
        <dbReference type="Proteomes" id="UP000477920"/>
    </source>
</evidence>
<dbReference type="AlphaFoldDB" id="A0AB34D1W5"/>
<comment type="caution">
    <text evidence="1">The sequence shown here is derived from an EMBL/GenBank/DDBJ whole genome shotgun (WGS) entry which is preliminary data.</text>
</comment>